<dbReference type="EMBL" id="LAZR01004289">
    <property type="protein sequence ID" value="KKN09962.1"/>
    <property type="molecule type" value="Genomic_DNA"/>
</dbReference>
<dbReference type="InterPro" id="IPR000064">
    <property type="entry name" value="NLP_P60_dom"/>
</dbReference>
<dbReference type="GO" id="GO:0006508">
    <property type="term" value="P:proteolysis"/>
    <property type="evidence" value="ECO:0007669"/>
    <property type="project" value="UniProtKB-KW"/>
</dbReference>
<evidence type="ECO:0000313" key="6">
    <source>
        <dbReference type="EMBL" id="KKN09962.1"/>
    </source>
</evidence>
<evidence type="ECO:0000259" key="5">
    <source>
        <dbReference type="PROSITE" id="PS51935"/>
    </source>
</evidence>
<gene>
    <name evidence="6" type="ORF">LCGC14_1041390</name>
</gene>
<keyword evidence="4" id="KW-0788">Thiol protease</keyword>
<dbReference type="Gene3D" id="3.90.1720.10">
    <property type="entry name" value="endopeptidase domain like (from Nostoc punctiforme)"/>
    <property type="match status" value="1"/>
</dbReference>
<keyword evidence="2" id="KW-0645">Protease</keyword>
<dbReference type="GO" id="GO:0008234">
    <property type="term" value="F:cysteine-type peptidase activity"/>
    <property type="evidence" value="ECO:0007669"/>
    <property type="project" value="UniProtKB-KW"/>
</dbReference>
<organism evidence="6">
    <name type="scientific">marine sediment metagenome</name>
    <dbReference type="NCBI Taxonomy" id="412755"/>
    <lineage>
        <taxon>unclassified sequences</taxon>
        <taxon>metagenomes</taxon>
        <taxon>ecological metagenomes</taxon>
    </lineage>
</organism>
<evidence type="ECO:0000256" key="1">
    <source>
        <dbReference type="ARBA" id="ARBA00007074"/>
    </source>
</evidence>
<accession>A0A0F9NDC1</accession>
<dbReference type="AlphaFoldDB" id="A0A0F9NDC1"/>
<evidence type="ECO:0000256" key="2">
    <source>
        <dbReference type="ARBA" id="ARBA00022670"/>
    </source>
</evidence>
<reference evidence="6" key="1">
    <citation type="journal article" date="2015" name="Nature">
        <title>Complex archaea that bridge the gap between prokaryotes and eukaryotes.</title>
        <authorList>
            <person name="Spang A."/>
            <person name="Saw J.H."/>
            <person name="Jorgensen S.L."/>
            <person name="Zaremba-Niedzwiedzka K."/>
            <person name="Martijn J."/>
            <person name="Lind A.E."/>
            <person name="van Eijk R."/>
            <person name="Schleper C."/>
            <person name="Guy L."/>
            <person name="Ettema T.J."/>
        </authorList>
    </citation>
    <scope>NUCLEOTIDE SEQUENCE</scope>
</reference>
<sequence length="147" mass="16275">MTVTSRQIIEAARGYLGIKWGHQGRAVGERHRRIDCIGLICCTMRDVGIPVSDRTNYLPRPDGSTLQRELGAQLVVCRDRKLVPGRIVAFDDVFESSPCHVGILTDHPSGIGVIHASASASKVIEHRLNDTWRGQIRGVYRFAEGEV</sequence>
<keyword evidence="3" id="KW-0378">Hydrolase</keyword>
<protein>
    <recommendedName>
        <fullName evidence="5">NlpC/P60 domain-containing protein</fullName>
    </recommendedName>
</protein>
<comment type="similarity">
    <text evidence="1">Belongs to the peptidase C40 family.</text>
</comment>
<dbReference type="InterPro" id="IPR038765">
    <property type="entry name" value="Papain-like_cys_pep_sf"/>
</dbReference>
<feature type="domain" description="NlpC/P60" evidence="5">
    <location>
        <begin position="2"/>
        <end position="143"/>
    </location>
</feature>
<evidence type="ECO:0000256" key="4">
    <source>
        <dbReference type="ARBA" id="ARBA00022807"/>
    </source>
</evidence>
<proteinExistence type="inferred from homology"/>
<dbReference type="SUPFAM" id="SSF54001">
    <property type="entry name" value="Cysteine proteinases"/>
    <property type="match status" value="1"/>
</dbReference>
<dbReference type="PROSITE" id="PS51935">
    <property type="entry name" value="NLPC_P60"/>
    <property type="match status" value="1"/>
</dbReference>
<comment type="caution">
    <text evidence="6">The sequence shown here is derived from an EMBL/GenBank/DDBJ whole genome shotgun (WGS) entry which is preliminary data.</text>
</comment>
<name>A0A0F9NDC1_9ZZZZ</name>
<evidence type="ECO:0000256" key="3">
    <source>
        <dbReference type="ARBA" id="ARBA00022801"/>
    </source>
</evidence>